<proteinExistence type="predicted"/>
<dbReference type="InterPro" id="IPR000157">
    <property type="entry name" value="TIR_dom"/>
</dbReference>
<dbReference type="Gene3D" id="3.40.50.10140">
    <property type="entry name" value="Toll/interleukin-1 receptor homology (TIR) domain"/>
    <property type="match status" value="1"/>
</dbReference>
<evidence type="ECO:0000259" key="2">
    <source>
        <dbReference type="Pfam" id="PF13676"/>
    </source>
</evidence>
<dbReference type="RefSeq" id="WP_187539445.1">
    <property type="nucleotide sequence ID" value="NZ_CP060718.1"/>
</dbReference>
<dbReference type="EMBL" id="CP060718">
    <property type="protein sequence ID" value="QNN68178.1"/>
    <property type="molecule type" value="Genomic_DNA"/>
</dbReference>
<keyword evidence="4" id="KW-1185">Reference proteome</keyword>
<dbReference type="GO" id="GO:0007165">
    <property type="term" value="P:signal transduction"/>
    <property type="evidence" value="ECO:0007669"/>
    <property type="project" value="InterPro"/>
</dbReference>
<dbReference type="InterPro" id="IPR035897">
    <property type="entry name" value="Toll_tir_struct_dom_sf"/>
</dbReference>
<evidence type="ECO:0000313" key="3">
    <source>
        <dbReference type="EMBL" id="QNN68178.1"/>
    </source>
</evidence>
<evidence type="ECO:0000256" key="1">
    <source>
        <dbReference type="SAM" id="MobiDB-lite"/>
    </source>
</evidence>
<gene>
    <name evidence="3" type="ORF">H9L13_04670</name>
</gene>
<feature type="region of interest" description="Disordered" evidence="1">
    <location>
        <begin position="467"/>
        <end position="493"/>
    </location>
</feature>
<feature type="domain" description="TIR" evidence="2">
    <location>
        <begin position="4"/>
        <end position="116"/>
    </location>
</feature>
<feature type="region of interest" description="Disordered" evidence="1">
    <location>
        <begin position="373"/>
        <end position="446"/>
    </location>
</feature>
<dbReference type="KEGG" id="slut:H9L13_04670"/>
<accession>A0A7G9SK03</accession>
<dbReference type="Gene3D" id="1.25.40.10">
    <property type="entry name" value="Tetratricopeptide repeat domain"/>
    <property type="match status" value="1"/>
</dbReference>
<dbReference type="Proteomes" id="UP000515971">
    <property type="component" value="Chromosome"/>
</dbReference>
<name>A0A7G9SK03_9SPHN</name>
<organism evidence="3 4">
    <name type="scientific">Sphingomonas lutea</name>
    <dbReference type="NCBI Taxonomy" id="1045317"/>
    <lineage>
        <taxon>Bacteria</taxon>
        <taxon>Pseudomonadati</taxon>
        <taxon>Pseudomonadota</taxon>
        <taxon>Alphaproteobacteria</taxon>
        <taxon>Sphingomonadales</taxon>
        <taxon>Sphingomonadaceae</taxon>
        <taxon>Sphingomonas</taxon>
    </lineage>
</organism>
<dbReference type="InterPro" id="IPR011990">
    <property type="entry name" value="TPR-like_helical_dom_sf"/>
</dbReference>
<protein>
    <submittedName>
        <fullName evidence="3">TIR domain-containing protein</fullName>
    </submittedName>
</protein>
<dbReference type="AlphaFoldDB" id="A0A7G9SK03"/>
<reference evidence="3 4" key="1">
    <citation type="submission" date="2020-08" db="EMBL/GenBank/DDBJ databases">
        <title>Genome sequence of Sphingomonas lutea KCTC 23642T.</title>
        <authorList>
            <person name="Hyun D.-W."/>
            <person name="Bae J.-W."/>
        </authorList>
    </citation>
    <scope>NUCLEOTIDE SEQUENCE [LARGE SCALE GENOMIC DNA]</scope>
    <source>
        <strain evidence="3 4">KCTC 23642</strain>
    </source>
</reference>
<evidence type="ECO:0000313" key="4">
    <source>
        <dbReference type="Proteomes" id="UP000515971"/>
    </source>
</evidence>
<dbReference type="SUPFAM" id="SSF52200">
    <property type="entry name" value="Toll/Interleukin receptor TIR domain"/>
    <property type="match status" value="1"/>
</dbReference>
<sequence>MADVFLSCARTNLGAAQRVAALLRACGFSVWYDESLPAHRAFSDVIEEQLEAASSVLVLWSTEAVASQWVRSEANRGREKHRLVQVRLDDARLPMPFDQLQCVDLRNWNNKPDTAAWESVVASVAELAGREASGGGAVPRHLPPQGTSRRQMLVGGGVVAGLGALGGAAWLLRDRPKMSPEAQMVLQKGLDSLQQNDALETQDPGSTLTAIALLSDATQLAPDSAVAWGGLAMAYAVRKRVVPPGERRGVDARSRAAAKAALELDPREGRATGALRMLEAPYRNWIAVERGHRAALQRNPTFPILLFTMSDLLGHVGRWQEARQYSDRFDRKRFMLPGADRKVIINLWAAGDLPAADRMLDVAVKQWPQHPRFSAPGSRISCSPAGLARRSRSWDVRPTGRSRSGRTSLPRSAPPPKRSPENARPNKHGARRLNISKGTRRPRFRWPKPALRWATRRPRSRCCAAIISGRGNGRRSPPPVATRIASPARCSSR</sequence>
<feature type="compositionally biased region" description="Low complexity" evidence="1">
    <location>
        <begin position="397"/>
        <end position="411"/>
    </location>
</feature>
<dbReference type="SUPFAM" id="SSF48452">
    <property type="entry name" value="TPR-like"/>
    <property type="match status" value="1"/>
</dbReference>
<dbReference type="Pfam" id="PF13676">
    <property type="entry name" value="TIR_2"/>
    <property type="match status" value="1"/>
</dbReference>